<dbReference type="Pfam" id="PF03592">
    <property type="entry name" value="Terminase_2"/>
    <property type="match status" value="1"/>
</dbReference>
<organism evidence="1 2">
    <name type="scientific">Dehalogenimonas alkenigignens</name>
    <dbReference type="NCBI Taxonomy" id="1217799"/>
    <lineage>
        <taxon>Bacteria</taxon>
        <taxon>Bacillati</taxon>
        <taxon>Chloroflexota</taxon>
        <taxon>Dehalococcoidia</taxon>
        <taxon>Dehalococcoidales</taxon>
        <taxon>Dehalococcoidaceae</taxon>
        <taxon>Dehalogenimonas</taxon>
    </lineage>
</organism>
<reference evidence="1 2" key="1">
    <citation type="submission" date="2015-06" db="EMBL/GenBank/DDBJ databases">
        <title>Genome sequence of the organohalide-respiring Dehalogenimonas alkenigignens type strain (IP3-3T).</title>
        <authorList>
            <person name="Key T.A."/>
            <person name="Richmond D.P."/>
            <person name="Bowman K.S."/>
            <person name="Cho Y.-J."/>
            <person name="Chun J."/>
            <person name="da Costa M.S."/>
            <person name="Rainey F.A."/>
            <person name="Moe W.M."/>
        </authorList>
    </citation>
    <scope>NUCLEOTIDE SEQUENCE [LARGE SCALE GENOMIC DNA]</scope>
    <source>
        <strain evidence="1 2">IP3-3</strain>
    </source>
</reference>
<dbReference type="AlphaFoldDB" id="A0A0W0GJD4"/>
<dbReference type="GO" id="GO:0051276">
    <property type="term" value="P:chromosome organization"/>
    <property type="evidence" value="ECO:0007669"/>
    <property type="project" value="InterPro"/>
</dbReference>
<keyword evidence="2" id="KW-1185">Reference proteome</keyword>
<dbReference type="OrthoDB" id="9813753at2"/>
<proteinExistence type="predicted"/>
<dbReference type="InterPro" id="IPR038713">
    <property type="entry name" value="Terminase_Gp1_N_sf"/>
</dbReference>
<dbReference type="RefSeq" id="WP_058439611.1">
    <property type="nucleotide sequence ID" value="NZ_KQ758903.1"/>
</dbReference>
<gene>
    <name evidence="1" type="ORF">DEALK_15130</name>
</gene>
<dbReference type="EMBL" id="LFDV01000002">
    <property type="protein sequence ID" value="KTB48666.1"/>
    <property type="molecule type" value="Genomic_DNA"/>
</dbReference>
<comment type="caution">
    <text evidence="1">The sequence shown here is derived from an EMBL/GenBank/DDBJ whole genome shotgun (WGS) entry which is preliminary data.</text>
</comment>
<dbReference type="Proteomes" id="UP000053947">
    <property type="component" value="Unassembled WGS sequence"/>
</dbReference>
<accession>A0A0W0GJD4</accession>
<name>A0A0W0GJD4_9CHLR</name>
<dbReference type="Gene3D" id="1.10.10.1400">
    <property type="entry name" value="Terminase, small subunit, N-terminal DNA-binding domain, HTH motif"/>
    <property type="match status" value="1"/>
</dbReference>
<sequence length="164" mass="18845">MPPLNKTKWELFCQQLMLGKSQAESARLAGYSPRSAYTTCSVLLRNPKIQARLKELKEQSSDTTIASVRERKEILTEIIRTEWSDNRRVTPMPNIAAIDLLNKMDNLYRSDPVVSNNRTYNIIVHDAKTKGLVQRIIEGKARMLEQDSENHDTNESDYRIVPIV</sequence>
<evidence type="ECO:0000313" key="2">
    <source>
        <dbReference type="Proteomes" id="UP000053947"/>
    </source>
</evidence>
<dbReference type="InterPro" id="IPR005335">
    <property type="entry name" value="Terminase_ssu"/>
</dbReference>
<dbReference type="STRING" id="1217799.DEALK_15130"/>
<protein>
    <submittedName>
        <fullName evidence="1">Terminase small subunit</fullName>
    </submittedName>
</protein>
<evidence type="ECO:0000313" key="1">
    <source>
        <dbReference type="EMBL" id="KTB48666.1"/>
    </source>
</evidence>